<dbReference type="EC" id="3.1.4.11" evidence="3 9"/>
<dbReference type="Ensembl" id="ENSEBUT00000015562.1">
    <property type="protein sequence ID" value="ENSEBUP00000014986.1"/>
    <property type="gene ID" value="ENSEBUG00000009444.1"/>
</dbReference>
<dbReference type="Pfam" id="PF16457">
    <property type="entry name" value="PH_12"/>
    <property type="match status" value="1"/>
</dbReference>
<dbReference type="Gene3D" id="2.30.29.30">
    <property type="entry name" value="Pleckstrin-homology domain (PH domain)/Phosphotyrosine-binding domain (PTB)"/>
    <property type="match status" value="1"/>
</dbReference>
<dbReference type="InterPro" id="IPR011993">
    <property type="entry name" value="PH-like_dom_sf"/>
</dbReference>
<dbReference type="InterPro" id="IPR035892">
    <property type="entry name" value="C2_domain_sf"/>
</dbReference>
<evidence type="ECO:0000259" key="11">
    <source>
        <dbReference type="PROSITE" id="PS50004"/>
    </source>
</evidence>
<dbReference type="InterPro" id="IPR001192">
    <property type="entry name" value="PI-PLC_fam"/>
</dbReference>
<evidence type="ECO:0000256" key="6">
    <source>
        <dbReference type="ARBA" id="ARBA00023098"/>
    </source>
</evidence>
<keyword evidence="4" id="KW-0963">Cytoplasm</keyword>
<dbReference type="InterPro" id="IPR000909">
    <property type="entry name" value="PLipase_C_PInositol-sp_X_dom"/>
</dbReference>
<evidence type="ECO:0000259" key="13">
    <source>
        <dbReference type="PROSITE" id="PS50222"/>
    </source>
</evidence>
<feature type="compositionally biased region" description="Acidic residues" evidence="10">
    <location>
        <begin position="478"/>
        <end position="490"/>
    </location>
</feature>
<dbReference type="AlphaFoldDB" id="A0A8C4QGF1"/>
<dbReference type="Proteomes" id="UP000694388">
    <property type="component" value="Unplaced"/>
</dbReference>
<dbReference type="SMART" id="SM00239">
    <property type="entry name" value="C2"/>
    <property type="match status" value="1"/>
</dbReference>
<feature type="domain" description="PI-PLC Y-box" evidence="12">
    <location>
        <begin position="507"/>
        <end position="619"/>
    </location>
</feature>
<dbReference type="PROSITE" id="PS50222">
    <property type="entry name" value="EF_HAND_2"/>
    <property type="match status" value="1"/>
</dbReference>
<dbReference type="GO" id="GO:0005509">
    <property type="term" value="F:calcium ion binding"/>
    <property type="evidence" value="ECO:0007669"/>
    <property type="project" value="InterPro"/>
</dbReference>
<evidence type="ECO:0000259" key="12">
    <source>
        <dbReference type="PROSITE" id="PS50008"/>
    </source>
</evidence>
<feature type="domain" description="EF-hand" evidence="13">
    <location>
        <begin position="193"/>
        <end position="228"/>
    </location>
</feature>
<evidence type="ECO:0000256" key="2">
    <source>
        <dbReference type="ARBA" id="ARBA00004496"/>
    </source>
</evidence>
<dbReference type="Gene3D" id="2.60.40.150">
    <property type="entry name" value="C2 domain"/>
    <property type="match status" value="1"/>
</dbReference>
<dbReference type="GO" id="GO:0016042">
    <property type="term" value="P:lipid catabolic process"/>
    <property type="evidence" value="ECO:0007669"/>
    <property type="project" value="UniProtKB-KW"/>
</dbReference>
<dbReference type="PROSITE" id="PS50008">
    <property type="entry name" value="PIPLC_Y_DOMAIN"/>
    <property type="match status" value="1"/>
</dbReference>
<evidence type="ECO:0000256" key="9">
    <source>
        <dbReference type="RuleBase" id="RU361133"/>
    </source>
</evidence>
<dbReference type="SUPFAM" id="SSF47473">
    <property type="entry name" value="EF-hand"/>
    <property type="match status" value="1"/>
</dbReference>
<dbReference type="Pfam" id="PF00387">
    <property type="entry name" value="PI-PLC-Y"/>
    <property type="match status" value="1"/>
</dbReference>
<dbReference type="SMART" id="SM00149">
    <property type="entry name" value="PLCYc"/>
    <property type="match status" value="1"/>
</dbReference>
<evidence type="ECO:0000256" key="1">
    <source>
        <dbReference type="ARBA" id="ARBA00001913"/>
    </source>
</evidence>
<reference evidence="14" key="1">
    <citation type="submission" date="2025-08" db="UniProtKB">
        <authorList>
            <consortium name="Ensembl"/>
        </authorList>
    </citation>
    <scope>IDENTIFICATION</scope>
</reference>
<dbReference type="InterPro" id="IPR000008">
    <property type="entry name" value="C2_dom"/>
</dbReference>
<dbReference type="SUPFAM" id="SSF50729">
    <property type="entry name" value="PH domain-like"/>
    <property type="match status" value="1"/>
</dbReference>
<dbReference type="SUPFAM" id="SSF49562">
    <property type="entry name" value="C2 domain (Calcium/lipid-binding domain, CaLB)"/>
    <property type="match status" value="1"/>
</dbReference>
<dbReference type="PROSITE" id="PS50004">
    <property type="entry name" value="C2"/>
    <property type="match status" value="1"/>
</dbReference>
<dbReference type="Gene3D" id="3.20.20.190">
    <property type="entry name" value="Phosphatidylinositol (PI) phosphodiesterase"/>
    <property type="match status" value="1"/>
</dbReference>
<keyword evidence="9" id="KW-0378">Hydrolase</keyword>
<dbReference type="PANTHER" id="PTHR10336:SF209">
    <property type="entry name" value="PHOSPHOINOSITIDE PHOSPHOLIPASE C"/>
    <property type="match status" value="1"/>
</dbReference>
<dbReference type="Pfam" id="PF00388">
    <property type="entry name" value="PI-PLC-X"/>
    <property type="match status" value="1"/>
</dbReference>
<name>A0A8C4QGF1_EPTBU</name>
<dbReference type="GO" id="GO:0004435">
    <property type="term" value="F:phosphatidylinositol-4,5-bisphosphate phospholipase C activity"/>
    <property type="evidence" value="ECO:0007669"/>
    <property type="project" value="UniProtKB-EC"/>
</dbReference>
<keyword evidence="7" id="KW-0807">Transducer</keyword>
<evidence type="ECO:0000256" key="5">
    <source>
        <dbReference type="ARBA" id="ARBA00022963"/>
    </source>
</evidence>
<dbReference type="InterPro" id="IPR017946">
    <property type="entry name" value="PLC-like_Pdiesterase_TIM-brl"/>
</dbReference>
<dbReference type="CDD" id="cd00275">
    <property type="entry name" value="C2_PLC_like"/>
    <property type="match status" value="1"/>
</dbReference>
<dbReference type="SMART" id="SM00148">
    <property type="entry name" value="PLCXc"/>
    <property type="match status" value="1"/>
</dbReference>
<dbReference type="SUPFAM" id="SSF51695">
    <property type="entry name" value="PLC-like phosphodiesterases"/>
    <property type="match status" value="1"/>
</dbReference>
<evidence type="ECO:0000256" key="3">
    <source>
        <dbReference type="ARBA" id="ARBA00012368"/>
    </source>
</evidence>
<dbReference type="FunFam" id="1.10.238.10:FF:000005">
    <property type="entry name" value="Phosphoinositide phospholipase C"/>
    <property type="match status" value="1"/>
</dbReference>
<reference evidence="14" key="2">
    <citation type="submission" date="2025-09" db="UniProtKB">
        <authorList>
            <consortium name="Ensembl"/>
        </authorList>
    </citation>
    <scope>IDENTIFICATION</scope>
</reference>
<accession>A0A8C4QGF1</accession>
<evidence type="ECO:0000256" key="8">
    <source>
        <dbReference type="ARBA" id="ARBA00023674"/>
    </source>
</evidence>
<evidence type="ECO:0000256" key="7">
    <source>
        <dbReference type="ARBA" id="ARBA00023224"/>
    </source>
</evidence>
<evidence type="ECO:0000256" key="4">
    <source>
        <dbReference type="ARBA" id="ARBA00022490"/>
    </source>
</evidence>
<organism evidence="14 15">
    <name type="scientific">Eptatretus burgeri</name>
    <name type="common">Inshore hagfish</name>
    <dbReference type="NCBI Taxonomy" id="7764"/>
    <lineage>
        <taxon>Eukaryota</taxon>
        <taxon>Metazoa</taxon>
        <taxon>Chordata</taxon>
        <taxon>Craniata</taxon>
        <taxon>Vertebrata</taxon>
        <taxon>Cyclostomata</taxon>
        <taxon>Myxini</taxon>
        <taxon>Myxiniformes</taxon>
        <taxon>Myxinidae</taxon>
        <taxon>Eptatretinae</taxon>
        <taxon>Eptatretus</taxon>
    </lineage>
</organism>
<dbReference type="GO" id="GO:0035556">
    <property type="term" value="P:intracellular signal transduction"/>
    <property type="evidence" value="ECO:0007669"/>
    <property type="project" value="InterPro"/>
</dbReference>
<dbReference type="Pfam" id="PF09279">
    <property type="entry name" value="EF-hand_like"/>
    <property type="match status" value="1"/>
</dbReference>
<dbReference type="InterPro" id="IPR001711">
    <property type="entry name" value="PLipase_C_Pinositol-sp_Y"/>
</dbReference>
<comment type="catalytic activity">
    <reaction evidence="8">
        <text>a 1,2-diacyl-sn-glycero-3-phospho-(1D-myo-inositol-4,5-bisphosphate) + H2O = 1D-myo-inositol 1,4,5-trisphosphate + a 1,2-diacyl-sn-glycerol + H(+)</text>
        <dbReference type="Rhea" id="RHEA:33179"/>
        <dbReference type="ChEBI" id="CHEBI:15377"/>
        <dbReference type="ChEBI" id="CHEBI:15378"/>
        <dbReference type="ChEBI" id="CHEBI:17815"/>
        <dbReference type="ChEBI" id="CHEBI:58456"/>
        <dbReference type="ChEBI" id="CHEBI:203600"/>
        <dbReference type="EC" id="3.1.4.11"/>
    </reaction>
    <physiologicalReaction direction="left-to-right" evidence="8">
        <dbReference type="Rhea" id="RHEA:33180"/>
    </physiologicalReaction>
</comment>
<keyword evidence="15" id="KW-1185">Reference proteome</keyword>
<dbReference type="PROSITE" id="PS50007">
    <property type="entry name" value="PIPLC_X_DOMAIN"/>
    <property type="match status" value="1"/>
</dbReference>
<dbReference type="Gene3D" id="1.10.238.10">
    <property type="entry name" value="EF-hand"/>
    <property type="match status" value="1"/>
</dbReference>
<dbReference type="InterPro" id="IPR001849">
    <property type="entry name" value="PH_domain"/>
</dbReference>
<dbReference type="PANTHER" id="PTHR10336">
    <property type="entry name" value="PHOSPHOINOSITIDE-SPECIFIC PHOSPHOLIPASE C FAMILY PROTEIN"/>
    <property type="match status" value="1"/>
</dbReference>
<comment type="cofactor">
    <cofactor evidence="1">
        <name>Ca(2+)</name>
        <dbReference type="ChEBI" id="CHEBI:29108"/>
    </cofactor>
</comment>
<comment type="subcellular location">
    <subcellularLocation>
        <location evidence="2">Cytoplasm</location>
    </subcellularLocation>
</comment>
<keyword evidence="6 9" id="KW-0443">Lipid metabolism</keyword>
<feature type="region of interest" description="Disordered" evidence="10">
    <location>
        <begin position="466"/>
        <end position="498"/>
    </location>
</feature>
<dbReference type="GeneTree" id="ENSGT00940000156180"/>
<evidence type="ECO:0000256" key="10">
    <source>
        <dbReference type="SAM" id="MobiDB-lite"/>
    </source>
</evidence>
<evidence type="ECO:0000313" key="15">
    <source>
        <dbReference type="Proteomes" id="UP000694388"/>
    </source>
</evidence>
<keyword evidence="5 9" id="KW-0442">Lipid degradation</keyword>
<dbReference type="InterPro" id="IPR015359">
    <property type="entry name" value="PLC_EF-hand-like"/>
</dbReference>
<dbReference type="GO" id="GO:0005886">
    <property type="term" value="C:plasma membrane"/>
    <property type="evidence" value="ECO:0007669"/>
    <property type="project" value="TreeGrafter"/>
</dbReference>
<proteinExistence type="predicted"/>
<dbReference type="PRINTS" id="PR00390">
    <property type="entry name" value="PHPHLIPASEC"/>
</dbReference>
<feature type="domain" description="C2" evidence="11">
    <location>
        <begin position="619"/>
        <end position="746"/>
    </location>
</feature>
<dbReference type="InterPro" id="IPR002048">
    <property type="entry name" value="EF_hand_dom"/>
</dbReference>
<sequence>MACWLGPRVSEEEAERRVECGLKKLKEMGMDNVNADVKMLLHGATFEKVRLNGWTKERNIFLSEDCCNICCSSRKLFGPEFTAYRIQDLIDVQDGCQTDSLRQLVEKNTTDAGKGKEAALDDRAFSLIFSGNQKTLSVIAPSKENAQHWINGLRCLSGTIQQNSALAESSPNIGDTEEMSFEDVQKALTFLNADKEQTWNLFQKLDEKKRGTLKKKQFKQLFEELKRREDLEELFDGFIKKTGVEQSNLSYEEFSSFLSEEQGEESGGTDLVARMLEKYESFENAKQNRILTRDAFIGYLLSPDGSVFNVEHANVYQDMSQPLNHYFIFSSHNTYLMEGQLIGSSRTDAYLKAFHAGCRCVELDCQDGKDGEPVIYHGCTFTSEVPFKAVLEIIMQEAFRKCDYPVILSIENHCGMQQQKVMATQIRKILGDKLLIPPEKITCLPSPKEAKGKFLLKVKKTKTNLPTESSVGDAVTDSNDDDDDDDDEPPSDTKLPKKRTAPELLEIAYLKSVKFESFKHSKDCQKPEEMISYSESKVKHLAGESDVDFVQHNAAHLSRTYPSGGRVLSSNYNPQGMWNVGCQIVALNLQTVGEEMELYQGRFRQNGGCGFVLKPEFLRNPSSTFSPNDPQTKSSPVKLTLKGISGSKLPKVEGGRRGSIVDPCVSIEIHGVPGDNRKVQTQPKENNGLNPKWNEEFTFELKVPDLAIIRFAVQDYDKVSKHDFMGQFCLPFTSLKTGYRHVHLRTNDNRSLFPSTLFIHSKVTQQ</sequence>
<dbReference type="Pfam" id="PF00168">
    <property type="entry name" value="C2"/>
    <property type="match status" value="1"/>
</dbReference>
<dbReference type="InterPro" id="IPR011992">
    <property type="entry name" value="EF-hand-dom_pair"/>
</dbReference>
<protein>
    <recommendedName>
        <fullName evidence="3 9">Phosphoinositide phospholipase C</fullName>
        <ecNumber evidence="3 9">3.1.4.11</ecNumber>
    </recommendedName>
</protein>
<dbReference type="GO" id="GO:0005737">
    <property type="term" value="C:cytoplasm"/>
    <property type="evidence" value="ECO:0007669"/>
    <property type="project" value="UniProtKB-SubCell"/>
</dbReference>
<evidence type="ECO:0000313" key="14">
    <source>
        <dbReference type="Ensembl" id="ENSEBUP00000014986.1"/>
    </source>
</evidence>